<name>A0A098TLF8_9CYAN</name>
<proteinExistence type="predicted"/>
<keyword evidence="1" id="KW-0472">Membrane</keyword>
<comment type="caution">
    <text evidence="2">The sequence shown here is derived from an EMBL/GenBank/DDBJ whole genome shotgun (WGS) entry which is preliminary data.</text>
</comment>
<accession>A0A098TLF8</accession>
<reference evidence="2 3" key="1">
    <citation type="journal article" date="2014" name="Mol. Ecol.">
        <title>Evolution of Synechococcus.</title>
        <authorList>
            <person name="Dvorak P."/>
            <person name="Casamatta D."/>
            <person name="Hasler P."/>
            <person name="Poulickova A."/>
            <person name="Ondrej V."/>
            <person name="Sanges R."/>
        </authorList>
    </citation>
    <scope>NUCLEOTIDE SEQUENCE [LARGE SCALE GENOMIC DNA]</scope>
    <source>
        <strain evidence="2 3">CAUP A 1101</strain>
    </source>
</reference>
<protein>
    <recommendedName>
        <fullName evidence="4">Transposase</fullName>
    </recommendedName>
</protein>
<sequence>MHLKLDRLITKNINGVTMQIYMVLIAYPILQLMEIPAFYGQRLLDKFRYLKLELSRRCSIIHWSYDLLPDTLVK</sequence>
<evidence type="ECO:0000313" key="2">
    <source>
        <dbReference type="EMBL" id="KGF73144.1"/>
    </source>
</evidence>
<evidence type="ECO:0000256" key="1">
    <source>
        <dbReference type="SAM" id="Phobius"/>
    </source>
</evidence>
<dbReference type="AlphaFoldDB" id="A0A098TLF8"/>
<gene>
    <name evidence="2" type="ORF">DO97_02125</name>
</gene>
<dbReference type="OrthoDB" id="448040at2"/>
<keyword evidence="1" id="KW-1133">Transmembrane helix</keyword>
<keyword evidence="1" id="KW-0812">Transmembrane</keyword>
<organism evidence="2 3">
    <name type="scientific">Neosynechococcus sphagnicola sy1</name>
    <dbReference type="NCBI Taxonomy" id="1497020"/>
    <lineage>
        <taxon>Bacteria</taxon>
        <taxon>Bacillati</taxon>
        <taxon>Cyanobacteriota</taxon>
        <taxon>Cyanophyceae</taxon>
        <taxon>Neosynechococcales</taxon>
        <taxon>Neosynechococcaceae</taxon>
        <taxon>Neosynechococcus</taxon>
    </lineage>
</organism>
<dbReference type="STRING" id="1497020.DO97_02125"/>
<dbReference type="Proteomes" id="UP000030170">
    <property type="component" value="Unassembled WGS sequence"/>
</dbReference>
<evidence type="ECO:0000313" key="3">
    <source>
        <dbReference type="Proteomes" id="UP000030170"/>
    </source>
</evidence>
<evidence type="ECO:0008006" key="4">
    <source>
        <dbReference type="Google" id="ProtNLM"/>
    </source>
</evidence>
<keyword evidence="3" id="KW-1185">Reference proteome</keyword>
<dbReference type="EMBL" id="JJML01000015">
    <property type="protein sequence ID" value="KGF73144.1"/>
    <property type="molecule type" value="Genomic_DNA"/>
</dbReference>
<feature type="transmembrane region" description="Helical" evidence="1">
    <location>
        <begin position="20"/>
        <end position="39"/>
    </location>
</feature>